<dbReference type="WBParaSite" id="ASIM_0001817901-mRNA-1">
    <property type="protein sequence ID" value="ASIM_0001817901-mRNA-1"/>
    <property type="gene ID" value="ASIM_0001817901"/>
</dbReference>
<proteinExistence type="predicted"/>
<gene>
    <name evidence="1" type="ORF">ASIM_LOCUS17581</name>
</gene>
<evidence type="ECO:0000313" key="1">
    <source>
        <dbReference type="EMBL" id="VDK60740.1"/>
    </source>
</evidence>
<sequence length="97" mass="10714">MCSGSGGWLMKQQLNNYGYASSSSLNSVPSSAINLLQQPKYFDCISSSPIARSEFEQRQDAVRYIHSFSYHVVQLHVKETHLMALASAQICVLSLSA</sequence>
<keyword evidence="2" id="KW-1185">Reference proteome</keyword>
<dbReference type="EMBL" id="UYRR01034297">
    <property type="protein sequence ID" value="VDK60740.1"/>
    <property type="molecule type" value="Genomic_DNA"/>
</dbReference>
<reference evidence="1 2" key="2">
    <citation type="submission" date="2018-11" db="EMBL/GenBank/DDBJ databases">
        <authorList>
            <consortium name="Pathogen Informatics"/>
        </authorList>
    </citation>
    <scope>NUCLEOTIDE SEQUENCE [LARGE SCALE GENOMIC DNA]</scope>
</reference>
<name>A0A0M3KB33_ANISI</name>
<accession>A0A0M3KB33</accession>
<protein>
    <submittedName>
        <fullName evidence="3">Ovule protein</fullName>
    </submittedName>
</protein>
<evidence type="ECO:0000313" key="3">
    <source>
        <dbReference type="WBParaSite" id="ASIM_0001817901-mRNA-1"/>
    </source>
</evidence>
<dbReference type="Proteomes" id="UP000267096">
    <property type="component" value="Unassembled WGS sequence"/>
</dbReference>
<reference evidence="3" key="1">
    <citation type="submission" date="2017-02" db="UniProtKB">
        <authorList>
            <consortium name="WormBaseParasite"/>
        </authorList>
    </citation>
    <scope>IDENTIFICATION</scope>
</reference>
<organism evidence="3">
    <name type="scientific">Anisakis simplex</name>
    <name type="common">Herring worm</name>
    <dbReference type="NCBI Taxonomy" id="6269"/>
    <lineage>
        <taxon>Eukaryota</taxon>
        <taxon>Metazoa</taxon>
        <taxon>Ecdysozoa</taxon>
        <taxon>Nematoda</taxon>
        <taxon>Chromadorea</taxon>
        <taxon>Rhabditida</taxon>
        <taxon>Spirurina</taxon>
        <taxon>Ascaridomorpha</taxon>
        <taxon>Ascaridoidea</taxon>
        <taxon>Anisakidae</taxon>
        <taxon>Anisakis</taxon>
        <taxon>Anisakis simplex complex</taxon>
    </lineage>
</organism>
<dbReference type="AlphaFoldDB" id="A0A0M3KB33"/>
<evidence type="ECO:0000313" key="2">
    <source>
        <dbReference type="Proteomes" id="UP000267096"/>
    </source>
</evidence>